<dbReference type="SMART" id="SM00176">
    <property type="entry name" value="RAN"/>
    <property type="match status" value="1"/>
</dbReference>
<keyword evidence="3" id="KW-1185">Reference proteome</keyword>
<evidence type="ECO:0000313" key="3">
    <source>
        <dbReference type="Proteomes" id="UP000256970"/>
    </source>
</evidence>
<organism evidence="2 3">
    <name type="scientific">Tetradesmus obliquus</name>
    <name type="common">Green alga</name>
    <name type="synonym">Acutodesmus obliquus</name>
    <dbReference type="NCBI Taxonomy" id="3088"/>
    <lineage>
        <taxon>Eukaryota</taxon>
        <taxon>Viridiplantae</taxon>
        <taxon>Chlorophyta</taxon>
        <taxon>core chlorophytes</taxon>
        <taxon>Chlorophyceae</taxon>
        <taxon>CS clade</taxon>
        <taxon>Sphaeropleales</taxon>
        <taxon>Scenedesmaceae</taxon>
        <taxon>Tetradesmus</taxon>
    </lineage>
</organism>
<sequence>MKAARAAVSRKLSRSRMLRIKVISLGDTGTGKSCLIKRYCEEKFISKYIPTIGVDYGVKPVQFAEHEVRVNLWDLAGPPAYLEVRNEFYKEGQGALLVYDATSRASFEALGGWLQEAQQYGAPPNMHEALGGWLQEVQQYAPPANMVVFVAATKLDLPGRKVPEAEGRAWALAHNMPYFEVSAASGRGVRALFSSLFAAVLATLPGADCELVATAGRDALAARQAEGTAG</sequence>
<dbReference type="Gene3D" id="3.40.50.300">
    <property type="entry name" value="P-loop containing nucleotide triphosphate hydrolases"/>
    <property type="match status" value="1"/>
</dbReference>
<dbReference type="InterPro" id="IPR050209">
    <property type="entry name" value="Rab_GTPases_membrane_traffic"/>
</dbReference>
<evidence type="ECO:0000313" key="2">
    <source>
        <dbReference type="EMBL" id="SZX71223.1"/>
    </source>
</evidence>
<name>A0A383W264_TETOB</name>
<dbReference type="PROSITE" id="PS51419">
    <property type="entry name" value="RAB"/>
    <property type="match status" value="1"/>
</dbReference>
<accession>A0A383W264</accession>
<dbReference type="PROSITE" id="PS51421">
    <property type="entry name" value="RAS"/>
    <property type="match status" value="1"/>
</dbReference>
<dbReference type="PANTHER" id="PTHR47979">
    <property type="entry name" value="DRAB11-RELATED"/>
    <property type="match status" value="1"/>
</dbReference>
<dbReference type="GO" id="GO:0005525">
    <property type="term" value="F:GTP binding"/>
    <property type="evidence" value="ECO:0007669"/>
    <property type="project" value="InterPro"/>
</dbReference>
<dbReference type="SUPFAM" id="SSF52540">
    <property type="entry name" value="P-loop containing nucleoside triphosphate hydrolases"/>
    <property type="match status" value="1"/>
</dbReference>
<gene>
    <name evidence="2" type="ORF">BQ4739_LOCUS11359</name>
</gene>
<dbReference type="SMART" id="SM00173">
    <property type="entry name" value="RAS"/>
    <property type="match status" value="1"/>
</dbReference>
<reference evidence="2 3" key="1">
    <citation type="submission" date="2016-10" db="EMBL/GenBank/DDBJ databases">
        <authorList>
            <person name="Cai Z."/>
        </authorList>
    </citation>
    <scope>NUCLEOTIDE SEQUENCE [LARGE SCALE GENOMIC DNA]</scope>
</reference>
<dbReference type="AlphaFoldDB" id="A0A383W264"/>
<dbReference type="SMART" id="SM00175">
    <property type="entry name" value="RAB"/>
    <property type="match status" value="1"/>
</dbReference>
<dbReference type="SMART" id="SM00174">
    <property type="entry name" value="RHO"/>
    <property type="match status" value="1"/>
</dbReference>
<dbReference type="GO" id="GO:0003924">
    <property type="term" value="F:GTPase activity"/>
    <property type="evidence" value="ECO:0007669"/>
    <property type="project" value="InterPro"/>
</dbReference>
<dbReference type="InterPro" id="IPR027417">
    <property type="entry name" value="P-loop_NTPase"/>
</dbReference>
<dbReference type="InterPro" id="IPR001806">
    <property type="entry name" value="Small_GTPase"/>
</dbReference>
<dbReference type="Proteomes" id="UP000256970">
    <property type="component" value="Unassembled WGS sequence"/>
</dbReference>
<protein>
    <submittedName>
        <fullName evidence="2">Uncharacterized protein</fullName>
    </submittedName>
</protein>
<evidence type="ECO:0000256" key="1">
    <source>
        <dbReference type="ARBA" id="ARBA00006270"/>
    </source>
</evidence>
<dbReference type="NCBIfam" id="TIGR00231">
    <property type="entry name" value="small_GTP"/>
    <property type="match status" value="1"/>
</dbReference>
<dbReference type="PRINTS" id="PR00449">
    <property type="entry name" value="RASTRNSFRMNG"/>
</dbReference>
<dbReference type="Pfam" id="PF00071">
    <property type="entry name" value="Ras"/>
    <property type="match status" value="2"/>
</dbReference>
<dbReference type="InterPro" id="IPR005225">
    <property type="entry name" value="Small_GTP-bd"/>
</dbReference>
<dbReference type="EMBL" id="FNXT01001036">
    <property type="protein sequence ID" value="SZX71223.1"/>
    <property type="molecule type" value="Genomic_DNA"/>
</dbReference>
<dbReference type="STRING" id="3088.A0A383W264"/>
<proteinExistence type="inferred from homology"/>
<comment type="similarity">
    <text evidence="1">Belongs to the small GTPase superfamily. Rab family.</text>
</comment>
<dbReference type="FunFam" id="3.40.50.300:FF:001447">
    <property type="entry name" value="Ras-related protein Rab-1B"/>
    <property type="match status" value="1"/>
</dbReference>